<dbReference type="InterPro" id="IPR028036">
    <property type="entry name" value="DMAC1-like_dom"/>
</dbReference>
<dbReference type="PANTHER" id="PTHR36469:SF1">
    <property type="entry name" value="DISTAL MEMBRANE-ARM ASSEMBLY COMPLEX PROTEIN 1"/>
    <property type="match status" value="1"/>
</dbReference>
<evidence type="ECO:0000256" key="1">
    <source>
        <dbReference type="SAM" id="Phobius"/>
    </source>
</evidence>
<keyword evidence="1" id="KW-1133">Transmembrane helix</keyword>
<keyword evidence="1" id="KW-0812">Transmembrane</keyword>
<dbReference type="InterPro" id="IPR053117">
    <property type="entry name" value="DMAC_Protein"/>
</dbReference>
<organism evidence="3 4">
    <name type="scientific">Cyprinus carpio</name>
    <name type="common">Common carp</name>
    <dbReference type="NCBI Taxonomy" id="7962"/>
    <lineage>
        <taxon>Eukaryota</taxon>
        <taxon>Metazoa</taxon>
        <taxon>Chordata</taxon>
        <taxon>Craniata</taxon>
        <taxon>Vertebrata</taxon>
        <taxon>Euteleostomi</taxon>
        <taxon>Actinopterygii</taxon>
        <taxon>Neopterygii</taxon>
        <taxon>Teleostei</taxon>
        <taxon>Ostariophysi</taxon>
        <taxon>Cypriniformes</taxon>
        <taxon>Cyprinidae</taxon>
        <taxon>Cyprininae</taxon>
        <taxon>Cyprinus</taxon>
    </lineage>
</organism>
<reference evidence="3" key="2">
    <citation type="submission" date="2025-09" db="UniProtKB">
        <authorList>
            <consortium name="Ensembl"/>
        </authorList>
    </citation>
    <scope>IDENTIFICATION</scope>
</reference>
<feature type="transmembrane region" description="Helical" evidence="1">
    <location>
        <begin position="74"/>
        <end position="92"/>
    </location>
</feature>
<dbReference type="Proteomes" id="UP000694427">
    <property type="component" value="Unplaced"/>
</dbReference>
<feature type="domain" description="Distal membrane-arm assembly complex protein 1-like" evidence="2">
    <location>
        <begin position="36"/>
        <end position="82"/>
    </location>
</feature>
<keyword evidence="4" id="KW-1185">Reference proteome</keyword>
<reference evidence="3" key="1">
    <citation type="submission" date="2025-08" db="UniProtKB">
        <authorList>
            <consortium name="Ensembl"/>
        </authorList>
    </citation>
    <scope>IDENTIFICATION</scope>
</reference>
<dbReference type="Ensembl" id="ENSCCRT00010001385.1">
    <property type="protein sequence ID" value="ENSCCRP00010001257.1"/>
    <property type="gene ID" value="ENSCCRG00010000611.1"/>
</dbReference>
<evidence type="ECO:0000313" key="3">
    <source>
        <dbReference type="Ensembl" id="ENSCCRP00010001257.1"/>
    </source>
</evidence>
<sequence length="102" mass="10614">VCTAMTCTNAKTGHRDPIFLSCPVTPQAAEKPLFGDCWSCRVLSGGGLLVSGGYVGMHARRAVRLGGPASMGTVVQMMFAAGLAAWGMVVIFDPVGKKTRIA</sequence>
<name>A0A8C1G861_CYPCA</name>
<dbReference type="Pfam" id="PF15055">
    <property type="entry name" value="DMAC1_Dmo2"/>
    <property type="match status" value="1"/>
</dbReference>
<proteinExistence type="predicted"/>
<evidence type="ECO:0000259" key="2">
    <source>
        <dbReference type="Pfam" id="PF15055"/>
    </source>
</evidence>
<evidence type="ECO:0000313" key="4">
    <source>
        <dbReference type="Proteomes" id="UP000694427"/>
    </source>
</evidence>
<dbReference type="PANTHER" id="PTHR36469">
    <property type="entry name" value="DISTAL MEMBRANE-ARM ASSEMBLY COMPLEX PROTEIN 1"/>
    <property type="match status" value="1"/>
</dbReference>
<dbReference type="OMA" id="FKNCWSC"/>
<accession>A0A8C1G861</accession>
<keyword evidence="1" id="KW-0472">Membrane</keyword>
<dbReference type="AlphaFoldDB" id="A0A8C1G861"/>
<protein>
    <recommendedName>
        <fullName evidence="2">Distal membrane-arm assembly complex protein 1-like domain-containing protein</fullName>
    </recommendedName>
</protein>